<protein>
    <submittedName>
        <fullName evidence="1">Uncharacterized protein, isoform A</fullName>
    </submittedName>
</protein>
<dbReference type="EMBL" id="CH902624">
    <property type="protein sequence ID" value="KPU74421.1"/>
    <property type="molecule type" value="Genomic_DNA"/>
</dbReference>
<dbReference type="InterPro" id="IPR006616">
    <property type="entry name" value="DM9_repeat"/>
</dbReference>
<organism evidence="1 2">
    <name type="scientific">Drosophila ananassae</name>
    <name type="common">Fruit fly</name>
    <dbReference type="NCBI Taxonomy" id="7217"/>
    <lineage>
        <taxon>Eukaryota</taxon>
        <taxon>Metazoa</taxon>
        <taxon>Ecdysozoa</taxon>
        <taxon>Arthropoda</taxon>
        <taxon>Hexapoda</taxon>
        <taxon>Insecta</taxon>
        <taxon>Pterygota</taxon>
        <taxon>Neoptera</taxon>
        <taxon>Endopterygota</taxon>
        <taxon>Diptera</taxon>
        <taxon>Brachycera</taxon>
        <taxon>Muscomorpha</taxon>
        <taxon>Ephydroidea</taxon>
        <taxon>Drosophilidae</taxon>
        <taxon>Drosophila</taxon>
        <taxon>Sophophora</taxon>
    </lineage>
</organism>
<dbReference type="Proteomes" id="UP000007801">
    <property type="component" value="Unassembled WGS sequence"/>
</dbReference>
<gene>
    <name evidence="1" type="primary">Dana\GF27463</name>
    <name evidence="1" type="ORF">GF27463</name>
</gene>
<keyword evidence="2" id="KW-1185">Reference proteome</keyword>
<evidence type="ECO:0000313" key="1">
    <source>
        <dbReference type="EMBL" id="KPU74421.1"/>
    </source>
</evidence>
<proteinExistence type="predicted"/>
<dbReference type="OrthoDB" id="1925699at2759"/>
<dbReference type="PANTHER" id="PTHR31649:SF10">
    <property type="entry name" value="IP19903P-RELATED"/>
    <property type="match status" value="1"/>
</dbReference>
<sequence length="155" mass="16901">MEETTGHTKVIKGDVWIHSTSQSALPLKAVRGGHDVDGSPLYVGRAYHEGGLLPLKVSPSKGMAWLANYGREHRKTHYDVLVGEGYHWVADSYGHVPANAVSSGKNKGGETLYIGRGNHGKSLVIGKIHQSHGCLYVPYAGKEITIKKYDVLVRK</sequence>
<dbReference type="PANTHER" id="PTHR31649">
    <property type="entry name" value="AGAP009604-PA"/>
    <property type="match status" value="1"/>
</dbReference>
<accession>A0A0P9BRR6</accession>
<dbReference type="KEGG" id="dan:26514872"/>
<name>A0A0P9BRR6_DROAN</name>
<dbReference type="AlphaFoldDB" id="A0A0P9BRR6"/>
<dbReference type="Pfam" id="PF11901">
    <property type="entry name" value="DM9"/>
    <property type="match status" value="1"/>
</dbReference>
<evidence type="ECO:0000313" key="2">
    <source>
        <dbReference type="Proteomes" id="UP000007801"/>
    </source>
</evidence>
<dbReference type="SMART" id="SM00696">
    <property type="entry name" value="DM9"/>
    <property type="match status" value="2"/>
</dbReference>
<reference evidence="1 2" key="1">
    <citation type="journal article" date="2007" name="Nature">
        <title>Evolution of genes and genomes on the Drosophila phylogeny.</title>
        <authorList>
            <consortium name="Drosophila 12 Genomes Consortium"/>
            <person name="Clark A.G."/>
            <person name="Eisen M.B."/>
            <person name="Smith D.R."/>
            <person name="Bergman C.M."/>
            <person name="Oliver B."/>
            <person name="Markow T.A."/>
            <person name="Kaufman T.C."/>
            <person name="Kellis M."/>
            <person name="Gelbart W."/>
            <person name="Iyer V.N."/>
            <person name="Pollard D.A."/>
            <person name="Sackton T.B."/>
            <person name="Larracuente A.M."/>
            <person name="Singh N.D."/>
            <person name="Abad J.P."/>
            <person name="Abt D.N."/>
            <person name="Adryan B."/>
            <person name="Aguade M."/>
            <person name="Akashi H."/>
            <person name="Anderson W.W."/>
            <person name="Aquadro C.F."/>
            <person name="Ardell D.H."/>
            <person name="Arguello R."/>
            <person name="Artieri C.G."/>
            <person name="Barbash D.A."/>
            <person name="Barker D."/>
            <person name="Barsanti P."/>
            <person name="Batterham P."/>
            <person name="Batzoglou S."/>
            <person name="Begun D."/>
            <person name="Bhutkar A."/>
            <person name="Blanco E."/>
            <person name="Bosak S.A."/>
            <person name="Bradley R.K."/>
            <person name="Brand A.D."/>
            <person name="Brent M.R."/>
            <person name="Brooks A.N."/>
            <person name="Brown R.H."/>
            <person name="Butlin R.K."/>
            <person name="Caggese C."/>
            <person name="Calvi B.R."/>
            <person name="Bernardo de Carvalho A."/>
            <person name="Caspi A."/>
            <person name="Castrezana S."/>
            <person name="Celniker S.E."/>
            <person name="Chang J.L."/>
            <person name="Chapple C."/>
            <person name="Chatterji S."/>
            <person name="Chinwalla A."/>
            <person name="Civetta A."/>
            <person name="Clifton S.W."/>
            <person name="Comeron J.M."/>
            <person name="Costello J.C."/>
            <person name="Coyne J.A."/>
            <person name="Daub J."/>
            <person name="David R.G."/>
            <person name="Delcher A.L."/>
            <person name="Delehaunty K."/>
            <person name="Do C.B."/>
            <person name="Ebling H."/>
            <person name="Edwards K."/>
            <person name="Eickbush T."/>
            <person name="Evans J.D."/>
            <person name="Filipski A."/>
            <person name="Findeiss S."/>
            <person name="Freyhult E."/>
            <person name="Fulton L."/>
            <person name="Fulton R."/>
            <person name="Garcia A.C."/>
            <person name="Gardiner A."/>
            <person name="Garfield D.A."/>
            <person name="Garvin B.E."/>
            <person name="Gibson G."/>
            <person name="Gilbert D."/>
            <person name="Gnerre S."/>
            <person name="Godfrey J."/>
            <person name="Good R."/>
            <person name="Gotea V."/>
            <person name="Gravely B."/>
            <person name="Greenberg A.J."/>
            <person name="Griffiths-Jones S."/>
            <person name="Gross S."/>
            <person name="Guigo R."/>
            <person name="Gustafson E.A."/>
            <person name="Haerty W."/>
            <person name="Hahn M.W."/>
            <person name="Halligan D.L."/>
            <person name="Halpern A.L."/>
            <person name="Halter G.M."/>
            <person name="Han M.V."/>
            <person name="Heger A."/>
            <person name="Hillier L."/>
            <person name="Hinrichs A.S."/>
            <person name="Holmes I."/>
            <person name="Hoskins R.A."/>
            <person name="Hubisz M.J."/>
            <person name="Hultmark D."/>
            <person name="Huntley M.A."/>
            <person name="Jaffe D.B."/>
            <person name="Jagadeeshan S."/>
            <person name="Jeck W.R."/>
            <person name="Johnson J."/>
            <person name="Jones C.D."/>
            <person name="Jordan W.C."/>
            <person name="Karpen G.H."/>
            <person name="Kataoka E."/>
            <person name="Keightley P.D."/>
            <person name="Kheradpour P."/>
            <person name="Kirkness E.F."/>
            <person name="Koerich L.B."/>
            <person name="Kristiansen K."/>
            <person name="Kudrna D."/>
            <person name="Kulathinal R.J."/>
            <person name="Kumar S."/>
            <person name="Kwok R."/>
            <person name="Lander E."/>
            <person name="Langley C.H."/>
            <person name="Lapoint R."/>
            <person name="Lazzaro B.P."/>
            <person name="Lee S.J."/>
            <person name="Levesque L."/>
            <person name="Li R."/>
            <person name="Lin C.F."/>
            <person name="Lin M.F."/>
            <person name="Lindblad-Toh K."/>
            <person name="Llopart A."/>
            <person name="Long M."/>
            <person name="Low L."/>
            <person name="Lozovsky E."/>
            <person name="Lu J."/>
            <person name="Luo M."/>
            <person name="Machado C.A."/>
            <person name="Makalowski W."/>
            <person name="Marzo M."/>
            <person name="Matsuda M."/>
            <person name="Matzkin L."/>
            <person name="McAllister B."/>
            <person name="McBride C.S."/>
            <person name="McKernan B."/>
            <person name="McKernan K."/>
            <person name="Mendez-Lago M."/>
            <person name="Minx P."/>
            <person name="Mollenhauer M.U."/>
            <person name="Montooth K."/>
            <person name="Mount S.M."/>
            <person name="Mu X."/>
            <person name="Myers E."/>
            <person name="Negre B."/>
            <person name="Newfeld S."/>
            <person name="Nielsen R."/>
            <person name="Noor M.A."/>
            <person name="O'Grady P."/>
            <person name="Pachter L."/>
            <person name="Papaceit M."/>
            <person name="Parisi M.J."/>
            <person name="Parisi M."/>
            <person name="Parts L."/>
            <person name="Pedersen J.S."/>
            <person name="Pesole G."/>
            <person name="Phillippy A.M."/>
            <person name="Ponting C.P."/>
            <person name="Pop M."/>
            <person name="Porcelli D."/>
            <person name="Powell J.R."/>
            <person name="Prohaska S."/>
            <person name="Pruitt K."/>
            <person name="Puig M."/>
            <person name="Quesneville H."/>
            <person name="Ram K.R."/>
            <person name="Rand D."/>
            <person name="Rasmussen M.D."/>
            <person name="Reed L.K."/>
            <person name="Reenan R."/>
            <person name="Reily A."/>
            <person name="Remington K.A."/>
            <person name="Rieger T.T."/>
            <person name="Ritchie M.G."/>
            <person name="Robin C."/>
            <person name="Rogers Y.H."/>
            <person name="Rohde C."/>
            <person name="Rozas J."/>
            <person name="Rubenfield M.J."/>
            <person name="Ruiz A."/>
            <person name="Russo S."/>
            <person name="Salzberg S.L."/>
            <person name="Sanchez-Gracia A."/>
            <person name="Saranga D.J."/>
            <person name="Sato H."/>
            <person name="Schaeffer S.W."/>
            <person name="Schatz M.C."/>
            <person name="Schlenke T."/>
            <person name="Schwartz R."/>
            <person name="Segarra C."/>
            <person name="Singh R.S."/>
            <person name="Sirot L."/>
            <person name="Sirota M."/>
            <person name="Sisneros N.B."/>
            <person name="Smith C.D."/>
            <person name="Smith T.F."/>
            <person name="Spieth J."/>
            <person name="Stage D.E."/>
            <person name="Stark A."/>
            <person name="Stephan W."/>
            <person name="Strausberg R.L."/>
            <person name="Strempel S."/>
            <person name="Sturgill D."/>
            <person name="Sutton G."/>
            <person name="Sutton G.G."/>
            <person name="Tao W."/>
            <person name="Teichmann S."/>
            <person name="Tobari Y.N."/>
            <person name="Tomimura Y."/>
            <person name="Tsolas J.M."/>
            <person name="Valente V.L."/>
            <person name="Venter E."/>
            <person name="Venter J.C."/>
            <person name="Vicario S."/>
            <person name="Vieira F.G."/>
            <person name="Vilella A.J."/>
            <person name="Villasante A."/>
            <person name="Walenz B."/>
            <person name="Wang J."/>
            <person name="Wasserman M."/>
            <person name="Watts T."/>
            <person name="Wilson D."/>
            <person name="Wilson R.K."/>
            <person name="Wing R.A."/>
            <person name="Wolfner M.F."/>
            <person name="Wong A."/>
            <person name="Wong G.K."/>
            <person name="Wu C.I."/>
            <person name="Wu G."/>
            <person name="Yamamoto D."/>
            <person name="Yang H.P."/>
            <person name="Yang S.P."/>
            <person name="Yorke J.A."/>
            <person name="Yoshida K."/>
            <person name="Zdobnov E."/>
            <person name="Zhang P."/>
            <person name="Zhang Y."/>
            <person name="Zimin A.V."/>
            <person name="Baldwin J."/>
            <person name="Abdouelleil A."/>
            <person name="Abdulkadir J."/>
            <person name="Abebe A."/>
            <person name="Abera B."/>
            <person name="Abreu J."/>
            <person name="Acer S.C."/>
            <person name="Aftuck L."/>
            <person name="Alexander A."/>
            <person name="An P."/>
            <person name="Anderson E."/>
            <person name="Anderson S."/>
            <person name="Arachi H."/>
            <person name="Azer M."/>
            <person name="Bachantsang P."/>
            <person name="Barry A."/>
            <person name="Bayul T."/>
            <person name="Berlin A."/>
            <person name="Bessette D."/>
            <person name="Bloom T."/>
            <person name="Blye J."/>
            <person name="Boguslavskiy L."/>
            <person name="Bonnet C."/>
            <person name="Boukhgalter B."/>
            <person name="Bourzgui I."/>
            <person name="Brown A."/>
            <person name="Cahill P."/>
            <person name="Channer S."/>
            <person name="Cheshatsang Y."/>
            <person name="Chuda L."/>
            <person name="Citroen M."/>
            <person name="Collymore A."/>
            <person name="Cooke P."/>
            <person name="Costello M."/>
            <person name="D'Aco K."/>
            <person name="Daza R."/>
            <person name="De Haan G."/>
            <person name="DeGray S."/>
            <person name="DeMaso C."/>
            <person name="Dhargay N."/>
            <person name="Dooley K."/>
            <person name="Dooley E."/>
            <person name="Doricent M."/>
            <person name="Dorje P."/>
            <person name="Dorjee K."/>
            <person name="Dupes A."/>
            <person name="Elong R."/>
            <person name="Falk J."/>
            <person name="Farina A."/>
            <person name="Faro S."/>
            <person name="Ferguson D."/>
            <person name="Fisher S."/>
            <person name="Foley C.D."/>
            <person name="Franke A."/>
            <person name="Friedrich D."/>
            <person name="Gadbois L."/>
            <person name="Gearin G."/>
            <person name="Gearin C.R."/>
            <person name="Giannoukos G."/>
            <person name="Goode T."/>
            <person name="Graham J."/>
            <person name="Grandbois E."/>
            <person name="Grewal S."/>
            <person name="Gyaltsen K."/>
            <person name="Hafez N."/>
            <person name="Hagos B."/>
            <person name="Hall J."/>
            <person name="Henson C."/>
            <person name="Hollinger A."/>
            <person name="Honan T."/>
            <person name="Huard M.D."/>
            <person name="Hughes L."/>
            <person name="Hurhula B."/>
            <person name="Husby M.E."/>
            <person name="Kamat A."/>
            <person name="Kanga B."/>
            <person name="Kashin S."/>
            <person name="Khazanovich D."/>
            <person name="Kisner P."/>
            <person name="Lance K."/>
            <person name="Lara M."/>
            <person name="Lee W."/>
            <person name="Lennon N."/>
            <person name="Letendre F."/>
            <person name="LeVine R."/>
            <person name="Lipovsky A."/>
            <person name="Liu X."/>
            <person name="Liu J."/>
            <person name="Liu S."/>
            <person name="Lokyitsang T."/>
            <person name="Lokyitsang Y."/>
            <person name="Lubonja R."/>
            <person name="Lui A."/>
            <person name="MacDonald P."/>
            <person name="Magnisalis V."/>
            <person name="Maru K."/>
            <person name="Matthews C."/>
            <person name="McCusker W."/>
            <person name="McDonough S."/>
            <person name="Mehta T."/>
            <person name="Meldrim J."/>
            <person name="Meneus L."/>
            <person name="Mihai O."/>
            <person name="Mihalev A."/>
            <person name="Mihova T."/>
            <person name="Mittelman R."/>
            <person name="Mlenga V."/>
            <person name="Montmayeur A."/>
            <person name="Mulrain L."/>
            <person name="Navidi A."/>
            <person name="Naylor J."/>
            <person name="Negash T."/>
            <person name="Nguyen T."/>
            <person name="Nguyen N."/>
            <person name="Nicol R."/>
            <person name="Norbu C."/>
            <person name="Norbu N."/>
            <person name="Novod N."/>
            <person name="O'Neill B."/>
            <person name="Osman S."/>
            <person name="Markiewicz E."/>
            <person name="Oyono O.L."/>
            <person name="Patti C."/>
            <person name="Phunkhang P."/>
            <person name="Pierre F."/>
            <person name="Priest M."/>
            <person name="Raghuraman S."/>
            <person name="Rege F."/>
            <person name="Reyes R."/>
            <person name="Rise C."/>
            <person name="Rogov P."/>
            <person name="Ross K."/>
            <person name="Ryan E."/>
            <person name="Settipalli S."/>
            <person name="Shea T."/>
            <person name="Sherpa N."/>
            <person name="Shi L."/>
            <person name="Shih D."/>
            <person name="Sparrow T."/>
            <person name="Spaulding J."/>
            <person name="Stalker J."/>
            <person name="Stange-Thomann N."/>
            <person name="Stavropoulos S."/>
            <person name="Stone C."/>
            <person name="Strader C."/>
            <person name="Tesfaye S."/>
            <person name="Thomson T."/>
            <person name="Thoulutsang Y."/>
            <person name="Thoulutsang D."/>
            <person name="Topham K."/>
            <person name="Topping I."/>
            <person name="Tsamla T."/>
            <person name="Vassiliev H."/>
            <person name="Vo A."/>
            <person name="Wangchuk T."/>
            <person name="Wangdi T."/>
            <person name="Weiand M."/>
            <person name="Wilkinson J."/>
            <person name="Wilson A."/>
            <person name="Yadav S."/>
            <person name="Young G."/>
            <person name="Yu Q."/>
            <person name="Zembek L."/>
            <person name="Zhong D."/>
            <person name="Zimmer A."/>
            <person name="Zwirko Z."/>
            <person name="Jaffe D.B."/>
            <person name="Alvarez P."/>
            <person name="Brockman W."/>
            <person name="Butler J."/>
            <person name="Chin C."/>
            <person name="Gnerre S."/>
            <person name="Grabherr M."/>
            <person name="Kleber M."/>
            <person name="Mauceli E."/>
            <person name="MacCallum I."/>
        </authorList>
    </citation>
    <scope>NUCLEOTIDE SEQUENCE [LARGE SCALE GENOMIC DNA]</scope>
    <source>
        <strain evidence="2">Tucson 14024-0371.13</strain>
    </source>
</reference>